<evidence type="ECO:0000256" key="1">
    <source>
        <dbReference type="SAM" id="MobiDB-lite"/>
    </source>
</evidence>
<accession>A0A7S0FBI6</accession>
<feature type="compositionally biased region" description="Basic and acidic residues" evidence="1">
    <location>
        <begin position="109"/>
        <end position="119"/>
    </location>
</feature>
<feature type="region of interest" description="Disordered" evidence="1">
    <location>
        <begin position="70"/>
        <end position="119"/>
    </location>
</feature>
<gene>
    <name evidence="2" type="ORF">RSET0789_LOCUS134</name>
</gene>
<dbReference type="AlphaFoldDB" id="A0A7S0FBI6"/>
<reference evidence="2" key="1">
    <citation type="submission" date="2021-01" db="EMBL/GenBank/DDBJ databases">
        <authorList>
            <person name="Corre E."/>
            <person name="Pelletier E."/>
            <person name="Niang G."/>
            <person name="Scheremetjew M."/>
            <person name="Finn R."/>
            <person name="Kale V."/>
            <person name="Holt S."/>
            <person name="Cochrane G."/>
            <person name="Meng A."/>
            <person name="Brown T."/>
            <person name="Cohen L."/>
        </authorList>
    </citation>
    <scope>NUCLEOTIDE SEQUENCE</scope>
    <source>
        <strain evidence="2">CCMP 1694</strain>
    </source>
</reference>
<dbReference type="EMBL" id="HBEI01000184">
    <property type="protein sequence ID" value="CAD8350121.1"/>
    <property type="molecule type" value="Transcribed_RNA"/>
</dbReference>
<feature type="compositionally biased region" description="Low complexity" evidence="1">
    <location>
        <begin position="82"/>
        <end position="97"/>
    </location>
</feature>
<name>A0A7S0FBI6_9STRA</name>
<protein>
    <submittedName>
        <fullName evidence="2">Uncharacterized protein</fullName>
    </submittedName>
</protein>
<sequence>MIQIVNVDNYIQRFLFTFVCLYLSSSFSSIDSFTFVSTFSFSAAPPLPATRCNGSCNFVSRPLSSTLRMTDLNGDSNEEDITTVSSSSTEGASTTSTVDIAGKEDEETKSENVDTVNNEKKEVPAITTSLSELKEEQEQFNAMYDNSNAMNQNSDEFDGKLPNARHLSFRKYLTMQEKRVVVTIRYSGSSGLKSMYLTAAAKIKQLHPDVLIIRDIVTEGSDENGTGSQNAGKKVFEILVDGKRVAGDKDLNNSRQKGNNMGMNTSGIVFVSMRELDVAINKSRKKRRPNTVYESERILGVSSANSEIGDSSAVRLEYLKALSKKID</sequence>
<evidence type="ECO:0000313" key="2">
    <source>
        <dbReference type="EMBL" id="CAD8350121.1"/>
    </source>
</evidence>
<proteinExistence type="predicted"/>
<organism evidence="2">
    <name type="scientific">Sundstroemia setigera</name>
    <dbReference type="NCBI Taxonomy" id="3005"/>
    <lineage>
        <taxon>Eukaryota</taxon>
        <taxon>Sar</taxon>
        <taxon>Stramenopiles</taxon>
        <taxon>Ochrophyta</taxon>
        <taxon>Bacillariophyta</taxon>
        <taxon>Coscinodiscophyceae</taxon>
        <taxon>Rhizosoleniophycidae</taxon>
        <taxon>Rhizosoleniales</taxon>
        <taxon>Rhizosoleniaceae</taxon>
        <taxon>Sundstroemia</taxon>
    </lineage>
</organism>